<dbReference type="SUPFAM" id="SSF54373">
    <property type="entry name" value="FAD-linked reductases, C-terminal domain"/>
    <property type="match status" value="1"/>
</dbReference>
<dbReference type="GO" id="GO:0016491">
    <property type="term" value="F:oxidoreductase activity"/>
    <property type="evidence" value="ECO:0007669"/>
    <property type="project" value="UniProtKB-KW"/>
</dbReference>
<organism evidence="6 7">
    <name type="scientific">Vagococcus fessus</name>
    <dbReference type="NCBI Taxonomy" id="120370"/>
    <lineage>
        <taxon>Bacteria</taxon>
        <taxon>Bacillati</taxon>
        <taxon>Bacillota</taxon>
        <taxon>Bacilli</taxon>
        <taxon>Lactobacillales</taxon>
        <taxon>Enterococcaceae</taxon>
        <taxon>Vagococcus</taxon>
    </lineage>
</organism>
<keyword evidence="7" id="KW-1185">Reference proteome</keyword>
<dbReference type="Pfam" id="PF01266">
    <property type="entry name" value="DAO"/>
    <property type="match status" value="1"/>
</dbReference>
<comment type="similarity">
    <text evidence="2">Belongs to the DadA oxidoreductase family.</text>
</comment>
<keyword evidence="4" id="KW-0560">Oxidoreductase</keyword>
<dbReference type="InterPro" id="IPR006076">
    <property type="entry name" value="FAD-dep_OxRdtase"/>
</dbReference>
<dbReference type="Gene3D" id="3.50.50.60">
    <property type="entry name" value="FAD/NAD(P)-binding domain"/>
    <property type="match status" value="1"/>
</dbReference>
<comment type="caution">
    <text evidence="6">The sequence shown here is derived from an EMBL/GenBank/DDBJ whole genome shotgun (WGS) entry which is preliminary data.</text>
</comment>
<dbReference type="GO" id="GO:0005737">
    <property type="term" value="C:cytoplasm"/>
    <property type="evidence" value="ECO:0007669"/>
    <property type="project" value="TreeGrafter"/>
</dbReference>
<dbReference type="RefSeq" id="WP_126831066.1">
    <property type="nucleotide sequence ID" value="NZ_CBCRYB010000003.1"/>
</dbReference>
<comment type="cofactor">
    <cofactor evidence="1">
        <name>FAD</name>
        <dbReference type="ChEBI" id="CHEBI:57692"/>
    </cofactor>
</comment>
<evidence type="ECO:0000256" key="1">
    <source>
        <dbReference type="ARBA" id="ARBA00001974"/>
    </source>
</evidence>
<dbReference type="PANTHER" id="PTHR13847:SF286">
    <property type="entry name" value="D-AMINO ACID DEHYDROGENASE"/>
    <property type="match status" value="1"/>
</dbReference>
<gene>
    <name evidence="6" type="ORF">CBF31_03950</name>
</gene>
<dbReference type="Proteomes" id="UP000287101">
    <property type="component" value="Unassembled WGS sequence"/>
</dbReference>
<dbReference type="InterPro" id="IPR036188">
    <property type="entry name" value="FAD/NAD-bd_sf"/>
</dbReference>
<dbReference type="AlphaFoldDB" id="A0A430AD76"/>
<name>A0A430AD76_9ENTE</name>
<dbReference type="OrthoDB" id="9805337at2"/>
<evidence type="ECO:0000259" key="5">
    <source>
        <dbReference type="Pfam" id="PF01266"/>
    </source>
</evidence>
<reference evidence="6 7" key="1">
    <citation type="submission" date="2017-05" db="EMBL/GenBank/DDBJ databases">
        <title>Vagococcus spp. assemblies.</title>
        <authorList>
            <person name="Gulvik C.A."/>
        </authorList>
    </citation>
    <scope>NUCLEOTIDE SEQUENCE [LARGE SCALE GENOMIC DNA]</scope>
    <source>
        <strain evidence="6 7">CCUG 41755</strain>
    </source>
</reference>
<protein>
    <recommendedName>
        <fullName evidence="5">FAD dependent oxidoreductase domain-containing protein</fullName>
    </recommendedName>
</protein>
<evidence type="ECO:0000313" key="7">
    <source>
        <dbReference type="Proteomes" id="UP000287101"/>
    </source>
</evidence>
<accession>A0A430AD76</accession>
<dbReference type="Gene3D" id="3.30.9.10">
    <property type="entry name" value="D-Amino Acid Oxidase, subunit A, domain 2"/>
    <property type="match status" value="1"/>
</dbReference>
<sequence>MKLAIIGGGIVGSSAAFYASQHPEDDVTLFDDETGQATRAAAGIISPWLSQRRNKNWYNLAKSGAALYPSMINDLNKVTETTCYRQVGTLLFKKNQALLDKLFNLATERKKDAPEIGEIALLSPEQIKEKMPLLTPHSSALFVSGGARVDGRLLINQLQAGFIAQQGTLIKQRITELNPSEEGYLLTLADGSTQTFDKVIIATGAWLPDLISPLGYEVDVRGQKGQLAHFKTSQLTNDWPVVMPQGESDIIPFDNGSLLIGATHENDQGYDLTIDDQVVADMVESIYPLAPSIEEETISEVRVGTRAYTSDFLPFFGEISELSGLLVASGLGSSGLTTGPIIAKTLIEWLHGETTVLQPENYTTAPYIIKK</sequence>
<dbReference type="PANTHER" id="PTHR13847">
    <property type="entry name" value="SARCOSINE DEHYDROGENASE-RELATED"/>
    <property type="match status" value="1"/>
</dbReference>
<evidence type="ECO:0000256" key="4">
    <source>
        <dbReference type="ARBA" id="ARBA00023002"/>
    </source>
</evidence>
<dbReference type="SUPFAM" id="SSF51905">
    <property type="entry name" value="FAD/NAD(P)-binding domain"/>
    <property type="match status" value="1"/>
</dbReference>
<evidence type="ECO:0000256" key="2">
    <source>
        <dbReference type="ARBA" id="ARBA00009410"/>
    </source>
</evidence>
<keyword evidence="3" id="KW-0285">Flavoprotein</keyword>
<feature type="domain" description="FAD dependent oxidoreductase" evidence="5">
    <location>
        <begin position="3"/>
        <end position="349"/>
    </location>
</feature>
<evidence type="ECO:0000313" key="6">
    <source>
        <dbReference type="EMBL" id="RSU05177.1"/>
    </source>
</evidence>
<evidence type="ECO:0000256" key="3">
    <source>
        <dbReference type="ARBA" id="ARBA00022630"/>
    </source>
</evidence>
<proteinExistence type="inferred from homology"/>
<dbReference type="EMBL" id="NGJY01000001">
    <property type="protein sequence ID" value="RSU05177.1"/>
    <property type="molecule type" value="Genomic_DNA"/>
</dbReference>